<feature type="transmembrane region" description="Helical" evidence="1">
    <location>
        <begin position="44"/>
        <end position="64"/>
    </location>
</feature>
<organism evidence="2 3">
    <name type="scientific">Filimonas zeae</name>
    <dbReference type="NCBI Taxonomy" id="1737353"/>
    <lineage>
        <taxon>Bacteria</taxon>
        <taxon>Pseudomonadati</taxon>
        <taxon>Bacteroidota</taxon>
        <taxon>Chitinophagia</taxon>
        <taxon>Chitinophagales</taxon>
        <taxon>Chitinophagaceae</taxon>
        <taxon>Filimonas</taxon>
    </lineage>
</organism>
<name>A0A917IPK1_9BACT</name>
<gene>
    <name evidence="2" type="ORF">GCM10011379_03270</name>
</gene>
<accession>A0A917IPK1</accession>
<dbReference type="AlphaFoldDB" id="A0A917IPK1"/>
<comment type="caution">
    <text evidence="2">The sequence shown here is derived from an EMBL/GenBank/DDBJ whole genome shotgun (WGS) entry which is preliminary data.</text>
</comment>
<keyword evidence="3" id="KW-1185">Reference proteome</keyword>
<keyword evidence="1" id="KW-0472">Membrane</keyword>
<proteinExistence type="predicted"/>
<dbReference type="Proteomes" id="UP000627292">
    <property type="component" value="Unassembled WGS sequence"/>
</dbReference>
<keyword evidence="1" id="KW-0812">Transmembrane</keyword>
<evidence type="ECO:0000313" key="3">
    <source>
        <dbReference type="Proteomes" id="UP000627292"/>
    </source>
</evidence>
<reference evidence="2" key="1">
    <citation type="journal article" date="2014" name="Int. J. Syst. Evol. Microbiol.">
        <title>Complete genome sequence of Corynebacterium casei LMG S-19264T (=DSM 44701T), isolated from a smear-ripened cheese.</title>
        <authorList>
            <consortium name="US DOE Joint Genome Institute (JGI-PGF)"/>
            <person name="Walter F."/>
            <person name="Albersmeier A."/>
            <person name="Kalinowski J."/>
            <person name="Ruckert C."/>
        </authorList>
    </citation>
    <scope>NUCLEOTIDE SEQUENCE</scope>
    <source>
        <strain evidence="2">CGMCC 1.15290</strain>
    </source>
</reference>
<sequence>MFMIAVDLVLNEVYKCMFVDKPGVNGLYMHMIGGLCGVNEGACIWLRVSLVLTGCIFMWLRAYLVSTG</sequence>
<keyword evidence="1" id="KW-1133">Transmembrane helix</keyword>
<reference evidence="2" key="2">
    <citation type="submission" date="2020-09" db="EMBL/GenBank/DDBJ databases">
        <authorList>
            <person name="Sun Q."/>
            <person name="Zhou Y."/>
        </authorList>
    </citation>
    <scope>NUCLEOTIDE SEQUENCE</scope>
    <source>
        <strain evidence="2">CGMCC 1.15290</strain>
    </source>
</reference>
<protein>
    <submittedName>
        <fullName evidence="2">Uncharacterized protein</fullName>
    </submittedName>
</protein>
<dbReference type="EMBL" id="BMIB01000001">
    <property type="protein sequence ID" value="GGH57994.1"/>
    <property type="molecule type" value="Genomic_DNA"/>
</dbReference>
<evidence type="ECO:0000313" key="2">
    <source>
        <dbReference type="EMBL" id="GGH57994.1"/>
    </source>
</evidence>
<evidence type="ECO:0000256" key="1">
    <source>
        <dbReference type="SAM" id="Phobius"/>
    </source>
</evidence>